<dbReference type="Pfam" id="PF00172">
    <property type="entry name" value="Zn_clus"/>
    <property type="match status" value="1"/>
</dbReference>
<keyword evidence="5" id="KW-0539">Nucleus</keyword>
<evidence type="ECO:0000256" key="4">
    <source>
        <dbReference type="ARBA" id="ARBA00023163"/>
    </source>
</evidence>
<proteinExistence type="predicted"/>
<evidence type="ECO:0000256" key="6">
    <source>
        <dbReference type="SAM" id="MobiDB-lite"/>
    </source>
</evidence>
<protein>
    <recommendedName>
        <fullName evidence="7">Zn(2)-C6 fungal-type domain-containing protein</fullName>
    </recommendedName>
</protein>
<dbReference type="Proteomes" id="UP001610446">
    <property type="component" value="Unassembled WGS sequence"/>
</dbReference>
<accession>A0ABR4L0N4</accession>
<dbReference type="InterPro" id="IPR001138">
    <property type="entry name" value="Zn2Cys6_DnaBD"/>
</dbReference>
<reference evidence="8 9" key="1">
    <citation type="submission" date="2024-07" db="EMBL/GenBank/DDBJ databases">
        <title>Section-level genome sequencing and comparative genomics of Aspergillus sections Usti and Cavernicolus.</title>
        <authorList>
            <consortium name="Lawrence Berkeley National Laboratory"/>
            <person name="Nybo J.L."/>
            <person name="Vesth T.C."/>
            <person name="Theobald S."/>
            <person name="Frisvad J.C."/>
            <person name="Larsen T.O."/>
            <person name="Kjaerboelling I."/>
            <person name="Rothschild-Mancinelli K."/>
            <person name="Lyhne E.K."/>
            <person name="Kogle M.E."/>
            <person name="Barry K."/>
            <person name="Clum A."/>
            <person name="Na H."/>
            <person name="Ledsgaard L."/>
            <person name="Lin J."/>
            <person name="Lipzen A."/>
            <person name="Kuo A."/>
            <person name="Riley R."/>
            <person name="Mondo S."/>
            <person name="Labutti K."/>
            <person name="Haridas S."/>
            <person name="Pangalinan J."/>
            <person name="Salamov A.A."/>
            <person name="Simmons B.A."/>
            <person name="Magnuson J.K."/>
            <person name="Chen J."/>
            <person name="Drula E."/>
            <person name="Henrissat B."/>
            <person name="Wiebenga A."/>
            <person name="Lubbers R.J."/>
            <person name="Gomes A.C."/>
            <person name="Makela M.R."/>
            <person name="Stajich J."/>
            <person name="Grigoriev I.V."/>
            <person name="Mortensen U.H."/>
            <person name="De Vries R.P."/>
            <person name="Baker S.E."/>
            <person name="Andersen M.R."/>
        </authorList>
    </citation>
    <scope>NUCLEOTIDE SEQUENCE [LARGE SCALE GENOMIC DNA]</scope>
    <source>
        <strain evidence="8 9">CBS 123904</strain>
    </source>
</reference>
<name>A0ABR4L0N4_9EURO</name>
<sequence length="772" mass="84164">MPFPAQAGLVPRRRKIANACDFCREHRVRCEAATPCPACVANEVPCVRSRPSHAPRRGNRVQRPEESARQQGESHLTGDRQIVEDASTSASTSPPPIPTPSSRLEWTSHKTDSILGFIARINAFCSKVPQQCPDTAPSSDPSINQTVPFLSGISHGTQVCDLSSAQIDRIMQIFWSRLRPLMPIVQWNEIIPSSKHSSTPFQPLKDAITVYTLHYISSSSLHSRLVGLDWPQFQPQPQPQQRNHLQQSTTLGHAYFQRALSAVTQLSTFAGPSLPVMQCYCYLTLYLLDSGQHQAAYVMVGLGLRIAQSLNYMDSRNGWYRECALFRHVWWTLVHLEFRCARHVGKPVTSCVDGLVGLGPSSSTNGSSSTDLQDVEHSTSSGLAYHVESIRLTAAALAVHRAMDRRGMAETTDIETRAGILSECLDALKRWRDELPRHEPFTNPHLDIEIFDTVDTDGAPPLGSSDVRNTRGDHTELQLELDQPPILTLQNTLLSLQYHNTMMTLHRTFIQFPSPSGNTSTNTNTTTPTPTSTPISTHHAKTALAHASAILTLTHARLSMHETHHGHAEIYQYAWNAVITIIGFTLAYPYPYPYPFCAAPSSSRCARPGARAYLNLDLALEVFASAREGSAARRAATLTRGLWGRVQGLVAGLQGQVQARASALAGQGFTMPGGPSAGSGSEEGVEIRGLGEESGFGVRDAAAPTSAAATGTSTTTTTTTLPCADGQPLWSWDDLSNLEAWPSCCDEVYAAFMVDPDPDPGPADMHAPQVLL</sequence>
<dbReference type="CDD" id="cd12148">
    <property type="entry name" value="fungal_TF_MHR"/>
    <property type="match status" value="1"/>
</dbReference>
<feature type="compositionally biased region" description="Basic residues" evidence="6">
    <location>
        <begin position="50"/>
        <end position="60"/>
    </location>
</feature>
<organism evidence="8 9">
    <name type="scientific">Aspergillus pseudoustus</name>
    <dbReference type="NCBI Taxonomy" id="1810923"/>
    <lineage>
        <taxon>Eukaryota</taxon>
        <taxon>Fungi</taxon>
        <taxon>Dikarya</taxon>
        <taxon>Ascomycota</taxon>
        <taxon>Pezizomycotina</taxon>
        <taxon>Eurotiomycetes</taxon>
        <taxon>Eurotiomycetidae</taxon>
        <taxon>Eurotiales</taxon>
        <taxon>Aspergillaceae</taxon>
        <taxon>Aspergillus</taxon>
        <taxon>Aspergillus subgen. Nidulantes</taxon>
    </lineage>
</organism>
<dbReference type="SUPFAM" id="SSF57701">
    <property type="entry name" value="Zn2/Cys6 DNA-binding domain"/>
    <property type="match status" value="1"/>
</dbReference>
<feature type="region of interest" description="Disordered" evidence="6">
    <location>
        <begin position="49"/>
        <end position="105"/>
    </location>
</feature>
<feature type="region of interest" description="Disordered" evidence="6">
    <location>
        <begin position="513"/>
        <end position="536"/>
    </location>
</feature>
<gene>
    <name evidence="8" type="ORF">BJY01DRAFT_242486</name>
</gene>
<dbReference type="InterPro" id="IPR050987">
    <property type="entry name" value="AtrR-like"/>
</dbReference>
<keyword evidence="2" id="KW-0805">Transcription regulation</keyword>
<dbReference type="EMBL" id="JBFXLU010000005">
    <property type="protein sequence ID" value="KAL2857082.1"/>
    <property type="molecule type" value="Genomic_DNA"/>
</dbReference>
<evidence type="ECO:0000313" key="8">
    <source>
        <dbReference type="EMBL" id="KAL2857082.1"/>
    </source>
</evidence>
<keyword evidence="4" id="KW-0804">Transcription</keyword>
<dbReference type="InterPro" id="IPR036864">
    <property type="entry name" value="Zn2-C6_fun-type_DNA-bd_sf"/>
</dbReference>
<keyword evidence="9" id="KW-1185">Reference proteome</keyword>
<evidence type="ECO:0000256" key="2">
    <source>
        <dbReference type="ARBA" id="ARBA00023015"/>
    </source>
</evidence>
<evidence type="ECO:0000256" key="5">
    <source>
        <dbReference type="ARBA" id="ARBA00023242"/>
    </source>
</evidence>
<feature type="domain" description="Zn(2)-C6 fungal-type" evidence="7">
    <location>
        <begin position="19"/>
        <end position="48"/>
    </location>
</feature>
<dbReference type="PANTHER" id="PTHR46910:SF1">
    <property type="entry name" value="MISCELLANEOUS ZN(II)2CYS6 TRANSCRIPTION FACTOR (EUROFUNG)-RELATED"/>
    <property type="match status" value="1"/>
</dbReference>
<evidence type="ECO:0000256" key="3">
    <source>
        <dbReference type="ARBA" id="ARBA00023125"/>
    </source>
</evidence>
<dbReference type="Pfam" id="PF04082">
    <property type="entry name" value="Fungal_trans"/>
    <property type="match status" value="1"/>
</dbReference>
<dbReference type="CDD" id="cd00067">
    <property type="entry name" value="GAL4"/>
    <property type="match status" value="1"/>
</dbReference>
<evidence type="ECO:0000313" key="9">
    <source>
        <dbReference type="Proteomes" id="UP001610446"/>
    </source>
</evidence>
<dbReference type="PROSITE" id="PS00463">
    <property type="entry name" value="ZN2_CY6_FUNGAL_1"/>
    <property type="match status" value="1"/>
</dbReference>
<dbReference type="PROSITE" id="PS50048">
    <property type="entry name" value="ZN2_CY6_FUNGAL_2"/>
    <property type="match status" value="1"/>
</dbReference>
<evidence type="ECO:0000259" key="7">
    <source>
        <dbReference type="PROSITE" id="PS50048"/>
    </source>
</evidence>
<comment type="caution">
    <text evidence="8">The sequence shown here is derived from an EMBL/GenBank/DDBJ whole genome shotgun (WGS) entry which is preliminary data.</text>
</comment>
<dbReference type="Gene3D" id="4.10.240.10">
    <property type="entry name" value="Zn(2)-C6 fungal-type DNA-binding domain"/>
    <property type="match status" value="1"/>
</dbReference>
<evidence type="ECO:0000256" key="1">
    <source>
        <dbReference type="ARBA" id="ARBA00022723"/>
    </source>
</evidence>
<keyword evidence="3" id="KW-0238">DNA-binding</keyword>
<dbReference type="PANTHER" id="PTHR46910">
    <property type="entry name" value="TRANSCRIPTION FACTOR PDR1"/>
    <property type="match status" value="1"/>
</dbReference>
<dbReference type="InterPro" id="IPR007219">
    <property type="entry name" value="XnlR_reg_dom"/>
</dbReference>
<keyword evidence="1" id="KW-0479">Metal-binding</keyword>
<dbReference type="SMART" id="SM00066">
    <property type="entry name" value="GAL4"/>
    <property type="match status" value="1"/>
</dbReference>